<protein>
    <recommendedName>
        <fullName evidence="3">Carboxymethylenebutenolidase homolog</fullName>
    </recommendedName>
</protein>
<dbReference type="EMBL" id="JADDUC010000018">
    <property type="protein sequence ID" value="KAG0126391.1"/>
    <property type="molecule type" value="Genomic_DNA"/>
</dbReference>
<reference evidence="6 7" key="2">
    <citation type="journal article" date="2021" name="J. Hered.">
        <title>Feather Gene Expression Elucidates the Developmental Basis of Plumage Iridescence in African Starlings.</title>
        <authorList>
            <person name="Rubenstein D.R."/>
            <person name="Corvelo A."/>
            <person name="MacManes M.D."/>
            <person name="Maia R."/>
            <person name="Narzisi G."/>
            <person name="Rousaki A."/>
            <person name="Vandenabeele P."/>
            <person name="Shawkey M.D."/>
            <person name="Solomon J."/>
        </authorList>
    </citation>
    <scope>NUCLEOTIDE SEQUENCE [LARGE SCALE GENOMIC DNA]</scope>
    <source>
        <strain evidence="6">SS15</strain>
    </source>
</reference>
<dbReference type="Pfam" id="PF01738">
    <property type="entry name" value="DLH"/>
    <property type="match status" value="1"/>
</dbReference>
<dbReference type="SUPFAM" id="SSF53474">
    <property type="entry name" value="alpha/beta-Hydrolases"/>
    <property type="match status" value="1"/>
</dbReference>
<dbReference type="InterPro" id="IPR029058">
    <property type="entry name" value="AB_hydrolase_fold"/>
</dbReference>
<gene>
    <name evidence="6" type="ORF">IHE44_0000737</name>
    <name evidence="5" type="ORF">IHE44_003948</name>
</gene>
<reference evidence="5" key="1">
    <citation type="submission" date="2020-10" db="EMBL/GenBank/DDBJ databases">
        <title>Feather gene expression reveals the developmental basis of iridescence in African starlings.</title>
        <authorList>
            <person name="Rubenstein D.R."/>
        </authorList>
    </citation>
    <scope>NUCLEOTIDE SEQUENCE</scope>
    <source>
        <strain evidence="5">SS15</strain>
        <tissue evidence="5">Liver</tissue>
    </source>
</reference>
<dbReference type="GO" id="GO:0005829">
    <property type="term" value="C:cytosol"/>
    <property type="evidence" value="ECO:0007669"/>
    <property type="project" value="UniProtKB-SubCell"/>
</dbReference>
<dbReference type="EMBL" id="JADDUC020000001">
    <property type="protein sequence ID" value="KAI1243155.1"/>
    <property type="molecule type" value="Genomic_DNA"/>
</dbReference>
<accession>A0A835TZP7</accession>
<dbReference type="Gene3D" id="3.40.50.1820">
    <property type="entry name" value="alpha/beta hydrolase"/>
    <property type="match status" value="1"/>
</dbReference>
<dbReference type="AlphaFoldDB" id="A0A835TZP7"/>
<evidence type="ECO:0000256" key="2">
    <source>
        <dbReference type="ARBA" id="ARBA00008456"/>
    </source>
</evidence>
<evidence type="ECO:0000259" key="4">
    <source>
        <dbReference type="Pfam" id="PF01738"/>
    </source>
</evidence>
<sequence>ITSQKVIHTLENLFIICIWTYEKVRKENLFHTMMFDATTIKSGFQMANPFLYNTGERSHYGCLGHEVQIEYLKAYVCRPSFSMDKAVIVVHDVFGWRFPDIRYIVDLIASHGYITICPDFFKGTEPWKSTDHWPDFPDWMKNHDPLKVDKEADVVLKYLKEQCGAKKIGIVGFSWGGMAVHHLMLKNPQLTAGVSLYGIVRDSEERYSLLKPTFFIFGEKDHTISLDQIFLLEDKLKEYCKVPYKIKVYPGQVHGFAQLKPEDMKPEDKPYIEEARRDMIDWIKIEQELQVEHINVYICKPPASTGKSVIVIHDMFGWQHPNTRYMADMLTTNGYTEADAVLNYLREQRGAKKLGSLEMTSLLHYLTPLMTSNIPFTHGRIN</sequence>
<evidence type="ECO:0000256" key="1">
    <source>
        <dbReference type="ARBA" id="ARBA00004514"/>
    </source>
</evidence>
<keyword evidence="7" id="KW-1185">Reference proteome</keyword>
<comment type="similarity">
    <text evidence="2">Belongs to the dienelactone hydrolase family.</text>
</comment>
<dbReference type="GO" id="GO:0016787">
    <property type="term" value="F:hydrolase activity"/>
    <property type="evidence" value="ECO:0007669"/>
    <property type="project" value="UniProtKB-KW"/>
</dbReference>
<evidence type="ECO:0000256" key="3">
    <source>
        <dbReference type="ARBA" id="ARBA00014180"/>
    </source>
</evidence>
<evidence type="ECO:0000313" key="6">
    <source>
        <dbReference type="EMBL" id="KAI1243155.1"/>
    </source>
</evidence>
<comment type="subcellular location">
    <subcellularLocation>
        <location evidence="1">Cytoplasm</location>
        <location evidence="1">Cytosol</location>
    </subcellularLocation>
</comment>
<dbReference type="InterPro" id="IPR002925">
    <property type="entry name" value="Dienelactn_hydro"/>
</dbReference>
<dbReference type="OrthoDB" id="17560at2759"/>
<proteinExistence type="inferred from homology"/>
<reference evidence="6" key="3">
    <citation type="submission" date="2022-01" db="EMBL/GenBank/DDBJ databases">
        <authorList>
            <person name="Rubenstein D.R."/>
        </authorList>
    </citation>
    <scope>NUCLEOTIDE SEQUENCE</scope>
    <source>
        <strain evidence="6">SS15</strain>
        <tissue evidence="6">Liver</tissue>
    </source>
</reference>
<organism evidence="5">
    <name type="scientific">Lamprotornis superbus</name>
    <dbReference type="NCBI Taxonomy" id="245042"/>
    <lineage>
        <taxon>Eukaryota</taxon>
        <taxon>Metazoa</taxon>
        <taxon>Chordata</taxon>
        <taxon>Craniata</taxon>
        <taxon>Vertebrata</taxon>
        <taxon>Euteleostomi</taxon>
        <taxon>Archelosauria</taxon>
        <taxon>Archosauria</taxon>
        <taxon>Dinosauria</taxon>
        <taxon>Saurischia</taxon>
        <taxon>Theropoda</taxon>
        <taxon>Coelurosauria</taxon>
        <taxon>Aves</taxon>
        <taxon>Neognathae</taxon>
        <taxon>Neoaves</taxon>
        <taxon>Telluraves</taxon>
        <taxon>Australaves</taxon>
        <taxon>Passeriformes</taxon>
        <taxon>Sturnidae</taxon>
        <taxon>Lamprotornis</taxon>
    </lineage>
</organism>
<name>A0A835TZP7_9PASS</name>
<comment type="caution">
    <text evidence="5">The sequence shown here is derived from an EMBL/GenBank/DDBJ whole genome shotgun (WGS) entry which is preliminary data.</text>
</comment>
<dbReference type="PANTHER" id="PTHR46812:SF2">
    <property type="entry name" value="CARBOXYMETHYLENEBUTENOLIDASE HOMOLOG"/>
    <property type="match status" value="1"/>
</dbReference>
<dbReference type="PANTHER" id="PTHR46812">
    <property type="entry name" value="CARBOXYMETHYLENEBUTENOLIDASE HOMOLOG"/>
    <property type="match status" value="1"/>
</dbReference>
<feature type="domain" description="Dienelactone hydrolase" evidence="4">
    <location>
        <begin position="73"/>
        <end position="284"/>
    </location>
</feature>
<dbReference type="InterPro" id="IPR042946">
    <property type="entry name" value="CMBL"/>
</dbReference>
<evidence type="ECO:0000313" key="7">
    <source>
        <dbReference type="Proteomes" id="UP000618051"/>
    </source>
</evidence>
<dbReference type="Proteomes" id="UP000618051">
    <property type="component" value="Unassembled WGS sequence"/>
</dbReference>
<evidence type="ECO:0000313" key="5">
    <source>
        <dbReference type="EMBL" id="KAG0126391.1"/>
    </source>
</evidence>
<feature type="non-terminal residue" evidence="5">
    <location>
        <position position="1"/>
    </location>
</feature>